<protein>
    <submittedName>
        <fullName evidence="10">Uncharacterized protein</fullName>
    </submittedName>
</protein>
<dbReference type="InterPro" id="IPR057135">
    <property type="entry name" value="At4g27190-like_LRR"/>
</dbReference>
<feature type="domain" description="Disease resistance R13L4/SHOC-2-like LRR" evidence="9">
    <location>
        <begin position="508"/>
        <end position="660"/>
    </location>
</feature>
<keyword evidence="2" id="KW-0433">Leucine-rich repeat</keyword>
<keyword evidence="5" id="KW-0611">Plant defense</keyword>
<reference evidence="11" key="1">
    <citation type="journal article" date="2020" name="Nat. Genet.">
        <title>Genomic diversifications of five Gossypium allopolyploid species and their impact on cotton improvement.</title>
        <authorList>
            <person name="Chen Z.J."/>
            <person name="Sreedasyam A."/>
            <person name="Ando A."/>
            <person name="Song Q."/>
            <person name="De Santiago L.M."/>
            <person name="Hulse-Kemp A.M."/>
            <person name="Ding M."/>
            <person name="Ye W."/>
            <person name="Kirkbride R.C."/>
            <person name="Jenkins J."/>
            <person name="Plott C."/>
            <person name="Lovell J."/>
            <person name="Lin Y.M."/>
            <person name="Vaughn R."/>
            <person name="Liu B."/>
            <person name="Simpson S."/>
            <person name="Scheffler B.E."/>
            <person name="Wen L."/>
            <person name="Saski C.A."/>
            <person name="Grover C.E."/>
            <person name="Hu G."/>
            <person name="Conover J.L."/>
            <person name="Carlson J.W."/>
            <person name="Shu S."/>
            <person name="Boston L.B."/>
            <person name="Williams M."/>
            <person name="Peterson D.G."/>
            <person name="McGee K."/>
            <person name="Jones D.C."/>
            <person name="Wendel J.F."/>
            <person name="Stelly D.M."/>
            <person name="Grimwood J."/>
            <person name="Schmutz J."/>
        </authorList>
    </citation>
    <scope>NUCLEOTIDE SEQUENCE [LARGE SCALE GENOMIC DNA]</scope>
    <source>
        <strain evidence="11">cv. 3-79</strain>
    </source>
</reference>
<name>A0A5J5WV43_GOSBA</name>
<dbReference type="InterPro" id="IPR027417">
    <property type="entry name" value="P-loop_NTPase"/>
</dbReference>
<dbReference type="InterPro" id="IPR055414">
    <property type="entry name" value="LRR_R13L4/SHOC2-like"/>
</dbReference>
<dbReference type="FunFam" id="1.10.8.430:FF:000003">
    <property type="entry name" value="Probable disease resistance protein At5g66910"/>
    <property type="match status" value="1"/>
</dbReference>
<evidence type="ECO:0000256" key="3">
    <source>
        <dbReference type="ARBA" id="ARBA00022737"/>
    </source>
</evidence>
<dbReference type="Gene3D" id="1.10.10.10">
    <property type="entry name" value="Winged helix-like DNA-binding domain superfamily/Winged helix DNA-binding domain"/>
    <property type="match status" value="1"/>
</dbReference>
<evidence type="ECO:0000259" key="7">
    <source>
        <dbReference type="Pfam" id="PF00931"/>
    </source>
</evidence>
<dbReference type="PANTHER" id="PTHR33463:SF220">
    <property type="entry name" value="NB-ARC DOMAIN-CONTAINING PROTEIN"/>
    <property type="match status" value="1"/>
</dbReference>
<dbReference type="PANTHER" id="PTHR33463">
    <property type="entry name" value="NB-ARC DOMAIN-CONTAINING PROTEIN-RELATED"/>
    <property type="match status" value="1"/>
</dbReference>
<dbReference type="SUPFAM" id="SSF52540">
    <property type="entry name" value="P-loop containing nucleoside triphosphate hydrolases"/>
    <property type="match status" value="1"/>
</dbReference>
<keyword evidence="4" id="KW-0547">Nucleotide-binding</keyword>
<dbReference type="Gene3D" id="1.10.8.430">
    <property type="entry name" value="Helical domain of apoptotic protease-activating factors"/>
    <property type="match status" value="1"/>
</dbReference>
<keyword evidence="6" id="KW-0067">ATP-binding</keyword>
<dbReference type="Pfam" id="PF23598">
    <property type="entry name" value="LRR_14"/>
    <property type="match status" value="1"/>
</dbReference>
<evidence type="ECO:0000256" key="1">
    <source>
        <dbReference type="ARBA" id="ARBA00008894"/>
    </source>
</evidence>
<dbReference type="Gene3D" id="3.40.50.300">
    <property type="entry name" value="P-loop containing nucleotide triphosphate hydrolases"/>
    <property type="match status" value="1"/>
</dbReference>
<organism evidence="10 11">
    <name type="scientific">Gossypium barbadense</name>
    <name type="common">Sea Island cotton</name>
    <name type="synonym">Hibiscus barbadensis</name>
    <dbReference type="NCBI Taxonomy" id="3634"/>
    <lineage>
        <taxon>Eukaryota</taxon>
        <taxon>Viridiplantae</taxon>
        <taxon>Streptophyta</taxon>
        <taxon>Embryophyta</taxon>
        <taxon>Tracheophyta</taxon>
        <taxon>Spermatophyta</taxon>
        <taxon>Magnoliopsida</taxon>
        <taxon>eudicotyledons</taxon>
        <taxon>Gunneridae</taxon>
        <taxon>Pentapetalae</taxon>
        <taxon>rosids</taxon>
        <taxon>malvids</taxon>
        <taxon>Malvales</taxon>
        <taxon>Malvaceae</taxon>
        <taxon>Malvoideae</taxon>
        <taxon>Gossypium</taxon>
    </lineage>
</organism>
<dbReference type="Proteomes" id="UP000327439">
    <property type="component" value="Chromosome A01"/>
</dbReference>
<dbReference type="Pfam" id="PF00931">
    <property type="entry name" value="NB-ARC"/>
    <property type="match status" value="1"/>
</dbReference>
<dbReference type="Pfam" id="PF23247">
    <property type="entry name" value="LRR_RPS2"/>
    <property type="match status" value="1"/>
</dbReference>
<accession>A0A5J5WV43</accession>
<dbReference type="InterPro" id="IPR050905">
    <property type="entry name" value="Plant_NBS-LRR"/>
</dbReference>
<dbReference type="OrthoDB" id="664960at2759"/>
<evidence type="ECO:0000256" key="5">
    <source>
        <dbReference type="ARBA" id="ARBA00022821"/>
    </source>
</evidence>
<dbReference type="Gene3D" id="3.80.10.10">
    <property type="entry name" value="Ribonuclease Inhibitor"/>
    <property type="match status" value="2"/>
</dbReference>
<dbReference type="InterPro" id="IPR032675">
    <property type="entry name" value="LRR_dom_sf"/>
</dbReference>
<feature type="domain" description="Disease resistance protein At4g27190-like leucine-rich repeats" evidence="8">
    <location>
        <begin position="722"/>
        <end position="824"/>
    </location>
</feature>
<keyword evidence="3" id="KW-0677">Repeat</keyword>
<comment type="similarity">
    <text evidence="1">Belongs to the disease resistance NB-LRR family.</text>
</comment>
<dbReference type="InterPro" id="IPR036388">
    <property type="entry name" value="WH-like_DNA-bd_sf"/>
</dbReference>
<dbReference type="InterPro" id="IPR002182">
    <property type="entry name" value="NB-ARC"/>
</dbReference>
<dbReference type="FunFam" id="3.40.50.300:FF:001091">
    <property type="entry name" value="Probable disease resistance protein At1g61300"/>
    <property type="match status" value="1"/>
</dbReference>
<evidence type="ECO:0000259" key="8">
    <source>
        <dbReference type="Pfam" id="PF23247"/>
    </source>
</evidence>
<dbReference type="PRINTS" id="PR00364">
    <property type="entry name" value="DISEASERSIST"/>
</dbReference>
<dbReference type="SMART" id="SM00369">
    <property type="entry name" value="LRR_TYP"/>
    <property type="match status" value="3"/>
</dbReference>
<dbReference type="GO" id="GO:0043531">
    <property type="term" value="F:ADP binding"/>
    <property type="evidence" value="ECO:0007669"/>
    <property type="project" value="InterPro"/>
</dbReference>
<gene>
    <name evidence="10" type="ORF">ES319_A01G019000v1</name>
</gene>
<evidence type="ECO:0000256" key="6">
    <source>
        <dbReference type="ARBA" id="ARBA00022840"/>
    </source>
</evidence>
<feature type="domain" description="NB-ARC" evidence="7">
    <location>
        <begin position="162"/>
        <end position="329"/>
    </location>
</feature>
<dbReference type="SUPFAM" id="SSF52058">
    <property type="entry name" value="L domain-like"/>
    <property type="match status" value="1"/>
</dbReference>
<evidence type="ECO:0000313" key="10">
    <source>
        <dbReference type="EMBL" id="KAB2095179.1"/>
    </source>
</evidence>
<proteinExistence type="inferred from homology"/>
<dbReference type="AlphaFoldDB" id="A0A5J5WV43"/>
<dbReference type="GO" id="GO:0006952">
    <property type="term" value="P:defense response"/>
    <property type="evidence" value="ECO:0007669"/>
    <property type="project" value="UniProtKB-KW"/>
</dbReference>
<dbReference type="EMBL" id="CM018202">
    <property type="protein sequence ID" value="KAB2095179.1"/>
    <property type="molecule type" value="Genomic_DNA"/>
</dbReference>
<evidence type="ECO:0000256" key="4">
    <source>
        <dbReference type="ARBA" id="ARBA00022741"/>
    </source>
</evidence>
<sequence>MGNIFSISLSLDTIITRYWDSAVGKAAFLSKLEENLHALKNKVEELKAIRTYLMSRVRVAEDEQQLRRLPQVDLWLQRANRVIADADQLIVQSPQQVEKLCMGGCCSRHPRSTHKFGKQIATILQEVKDMKEKGDFSDVACKPPIPSANKRPSEPTVGLESYVDQVWSYIQNLGISGIYGLGGVGKTTLLNQINNKFHDTTHDYLVIWAVASQDRPIEKVQDEIAKRIGLSNERWKSKSLDEKAGDICSRLYNRRFALLLDDIWEWFDLTRAGIPIPTLDNDCKVIFTTRRLDVCCQMQPNMDNNIRVACLPSGEAFKLFEEKVGSETLQMHPDIHNIAEAVVEECAGLPLALITIGRAMASKKTSREWEYAIEVLRQSAASVFPGVGKEMYLKLKFSYDCLPDERLRSCFLYCSLYPEDHLIEKDELHTNLSSARNQGHFIIGSLIDACLLEKEDNHRVKMHDVIRDMALWIAGESEKKNFFVKSGVQLKEQPKAKKWEEVTRMSLMDNQIKNLTEILECPNLQTLFLGSNDLKVIMDDFFNFMPMLRVLDLSHNMKLEELPVGIAKLVSLEHLNLSFTGIRKLPVELKTLAKLKYLNLEWTPYLEMIPQQLISSFSKLQVLKMEGCSYGCLLVLKEMEHLKYLNVLTISFRSASELERASRFNKSFSCAIEAVSLVNFRHSRSLTIMALANLQHLCTLTLSRCMDLEKVKIERNIIKGVGCFHSLRSVILDECNHLRDVSWVTLAPHLEVLRITEYNGLEEIISEEKLGEVAELKENSNLFSKLEILCLHNLAKLKTIYHHALPFPQLKKIIIVKCGMLKKLPLNSNSTKGQRLVIEGEEGWWKNVEWKDESTRIAFLPSFKPHVF</sequence>
<dbReference type="GO" id="GO:0005524">
    <property type="term" value="F:ATP binding"/>
    <property type="evidence" value="ECO:0007669"/>
    <property type="project" value="UniProtKB-KW"/>
</dbReference>
<evidence type="ECO:0000259" key="9">
    <source>
        <dbReference type="Pfam" id="PF23598"/>
    </source>
</evidence>
<evidence type="ECO:0000256" key="2">
    <source>
        <dbReference type="ARBA" id="ARBA00022614"/>
    </source>
</evidence>
<dbReference type="InterPro" id="IPR042197">
    <property type="entry name" value="Apaf_helical"/>
</dbReference>
<keyword evidence="11" id="KW-1185">Reference proteome</keyword>
<evidence type="ECO:0000313" key="11">
    <source>
        <dbReference type="Proteomes" id="UP000327439"/>
    </source>
</evidence>
<dbReference type="InterPro" id="IPR003591">
    <property type="entry name" value="Leu-rich_rpt_typical-subtyp"/>
</dbReference>